<keyword evidence="2" id="KW-1185">Reference proteome</keyword>
<gene>
    <name evidence="1" type="ORF">MJO28_014362</name>
</gene>
<reference evidence="2" key="1">
    <citation type="journal article" date="2018" name="BMC Genomics">
        <title>Genomic insights into host adaptation between the wheat stripe rust pathogen (Puccinia striiformis f. sp. tritici) and the barley stripe rust pathogen (Puccinia striiformis f. sp. hordei).</title>
        <authorList>
            <person name="Xia C."/>
            <person name="Wang M."/>
            <person name="Yin C."/>
            <person name="Cornejo O.E."/>
            <person name="Hulbert S.H."/>
            <person name="Chen X."/>
        </authorList>
    </citation>
    <scope>NUCLEOTIDE SEQUENCE [LARGE SCALE GENOMIC DNA]</scope>
    <source>
        <strain evidence="2">93-210</strain>
    </source>
</reference>
<evidence type="ECO:0000313" key="1">
    <source>
        <dbReference type="EMBL" id="KAI7938783.1"/>
    </source>
</evidence>
<proteinExistence type="predicted"/>
<sequence>MYTNCDINWCAIGVSKIYYDSCCNTTEGEEAFVRSHTLEMKRILTLMLDVHRLDNYSPLLINIQRGLSTAQANTNYFDALTRYVENERYPEVPNFTYIILICFSVLHFIVLVVCFVNFIWPIFNYSSTERSKKFWLAKLIPIAVQGAGRFRPVPLILINSGILMALSQVVESMLSIIYIYLTYFSAQSVEFAERTSTRPWACAITQFQFYSCWFMAWTSLYTRIYARNPYIDRLGNHRRTACIMFHPLLLNIFFCIIPILVTVASGLMIHALVINSKDLFKVWSSMNKVLENGSLDWDSLYNATTSVSASDEFRLSLDLKTTVLRGTIAGMDVAQSLRNNIARDRQESLLWTVVFIGTCSLYMFSYCMLLLLISSGIKRFKRPVQIGLISTRINNSNTNAAYDPDTHEERRIASSTESQINDYAEQTSMIKGFVYLAVHGAAMILAMLCTIGCRITLAIKARELNWHAEWRAIGSWLTLVSGTFAALAITFQCVRRPCPILRIKRCYSDPSRRSSFLRVLFREIDKLRTIQDFEIFIPFNPETTQANSGFSCPAPQDQAVRLESEDGRLTVSNPAILLKHTAWKSITDTQESSSAMSGGKGFAHCGSGLSYRRSQILCFGNILQRKRPRNGDLVETILHVFCVT</sequence>
<name>A0ACC0DV34_9BASI</name>
<dbReference type="Proteomes" id="UP001060170">
    <property type="component" value="Chromosome 15"/>
</dbReference>
<reference evidence="2" key="2">
    <citation type="journal article" date="2018" name="Mol. Plant Microbe Interact.">
        <title>Genome sequence resources for the wheat stripe rust pathogen (Puccinia striiformis f. sp. tritici) and the barley stripe rust pathogen (Puccinia striiformis f. sp. hordei).</title>
        <authorList>
            <person name="Xia C."/>
            <person name="Wang M."/>
            <person name="Yin C."/>
            <person name="Cornejo O.E."/>
            <person name="Hulbert S.H."/>
            <person name="Chen X."/>
        </authorList>
    </citation>
    <scope>NUCLEOTIDE SEQUENCE [LARGE SCALE GENOMIC DNA]</scope>
    <source>
        <strain evidence="2">93-210</strain>
    </source>
</reference>
<reference evidence="1 2" key="3">
    <citation type="journal article" date="2022" name="Microbiol. Spectr.">
        <title>Folding features and dynamics of 3D genome architecture in plant fungal pathogens.</title>
        <authorList>
            <person name="Xia C."/>
        </authorList>
    </citation>
    <scope>NUCLEOTIDE SEQUENCE [LARGE SCALE GENOMIC DNA]</scope>
    <source>
        <strain evidence="1 2">93-210</strain>
    </source>
</reference>
<protein>
    <submittedName>
        <fullName evidence="1">Uncharacterized protein</fullName>
    </submittedName>
</protein>
<comment type="caution">
    <text evidence="1">The sequence shown here is derived from an EMBL/GenBank/DDBJ whole genome shotgun (WGS) entry which is preliminary data.</text>
</comment>
<organism evidence="1 2">
    <name type="scientific">Puccinia striiformis f. sp. tritici</name>
    <dbReference type="NCBI Taxonomy" id="168172"/>
    <lineage>
        <taxon>Eukaryota</taxon>
        <taxon>Fungi</taxon>
        <taxon>Dikarya</taxon>
        <taxon>Basidiomycota</taxon>
        <taxon>Pucciniomycotina</taxon>
        <taxon>Pucciniomycetes</taxon>
        <taxon>Pucciniales</taxon>
        <taxon>Pucciniaceae</taxon>
        <taxon>Puccinia</taxon>
    </lineage>
</organism>
<accession>A0ACC0DV34</accession>
<dbReference type="EMBL" id="CM045879">
    <property type="protein sequence ID" value="KAI7938783.1"/>
    <property type="molecule type" value="Genomic_DNA"/>
</dbReference>
<feature type="non-terminal residue" evidence="1">
    <location>
        <position position="644"/>
    </location>
</feature>
<evidence type="ECO:0000313" key="2">
    <source>
        <dbReference type="Proteomes" id="UP001060170"/>
    </source>
</evidence>